<keyword evidence="2" id="KW-0732">Signal</keyword>
<reference evidence="4" key="1">
    <citation type="journal article" date="2017" name="Nature">
        <title>The sunflower genome provides insights into oil metabolism, flowering and Asterid evolution.</title>
        <authorList>
            <person name="Badouin H."/>
            <person name="Gouzy J."/>
            <person name="Grassa C.J."/>
            <person name="Murat F."/>
            <person name="Staton S.E."/>
            <person name="Cottret L."/>
            <person name="Lelandais-Briere C."/>
            <person name="Owens G.L."/>
            <person name="Carrere S."/>
            <person name="Mayjonade B."/>
            <person name="Legrand L."/>
            <person name="Gill N."/>
            <person name="Kane N.C."/>
            <person name="Bowers J.E."/>
            <person name="Hubner S."/>
            <person name="Bellec A."/>
            <person name="Berard A."/>
            <person name="Berges H."/>
            <person name="Blanchet N."/>
            <person name="Boniface M.C."/>
            <person name="Brunel D."/>
            <person name="Catrice O."/>
            <person name="Chaidir N."/>
            <person name="Claudel C."/>
            <person name="Donnadieu C."/>
            <person name="Faraut T."/>
            <person name="Fievet G."/>
            <person name="Helmstetter N."/>
            <person name="King M."/>
            <person name="Knapp S.J."/>
            <person name="Lai Z."/>
            <person name="Le Paslier M.C."/>
            <person name="Lippi Y."/>
            <person name="Lorenzon L."/>
            <person name="Mandel J.R."/>
            <person name="Marage G."/>
            <person name="Marchand G."/>
            <person name="Marquand E."/>
            <person name="Bret-Mestries E."/>
            <person name="Morien E."/>
            <person name="Nambeesan S."/>
            <person name="Nguyen T."/>
            <person name="Pegot-Espagnet P."/>
            <person name="Pouilly N."/>
            <person name="Raftis F."/>
            <person name="Sallet E."/>
            <person name="Schiex T."/>
            <person name="Thomas J."/>
            <person name="Vandecasteele C."/>
            <person name="Vares D."/>
            <person name="Vear F."/>
            <person name="Vautrin S."/>
            <person name="Crespi M."/>
            <person name="Mangin B."/>
            <person name="Burke J.M."/>
            <person name="Salse J."/>
            <person name="Munos S."/>
            <person name="Vincourt P."/>
            <person name="Rieseberg L.H."/>
            <person name="Langlade N.B."/>
        </authorList>
    </citation>
    <scope>NUCLEOTIDE SEQUENCE [LARGE SCALE GENOMIC DNA]</scope>
    <source>
        <strain evidence="4">cv. SF193</strain>
    </source>
</reference>
<evidence type="ECO:0000313" key="4">
    <source>
        <dbReference type="Proteomes" id="UP000215914"/>
    </source>
</evidence>
<feature type="signal peptide" evidence="2">
    <location>
        <begin position="1"/>
        <end position="18"/>
    </location>
</feature>
<keyword evidence="4" id="KW-1185">Reference proteome</keyword>
<dbReference type="EMBL" id="CM007903">
    <property type="protein sequence ID" value="OTF98102.1"/>
    <property type="molecule type" value="Genomic_DNA"/>
</dbReference>
<evidence type="ECO:0000256" key="1">
    <source>
        <dbReference type="SAM" id="Phobius"/>
    </source>
</evidence>
<keyword evidence="1" id="KW-1133">Transmembrane helix</keyword>
<feature type="chain" id="PRO_5012015803" evidence="2">
    <location>
        <begin position="19"/>
        <end position="56"/>
    </location>
</feature>
<organism evidence="3 4">
    <name type="scientific">Helianthus annuus</name>
    <name type="common">Common sunflower</name>
    <dbReference type="NCBI Taxonomy" id="4232"/>
    <lineage>
        <taxon>Eukaryota</taxon>
        <taxon>Viridiplantae</taxon>
        <taxon>Streptophyta</taxon>
        <taxon>Embryophyta</taxon>
        <taxon>Tracheophyta</taxon>
        <taxon>Spermatophyta</taxon>
        <taxon>Magnoliopsida</taxon>
        <taxon>eudicotyledons</taxon>
        <taxon>Gunneridae</taxon>
        <taxon>Pentapetalae</taxon>
        <taxon>asterids</taxon>
        <taxon>campanulids</taxon>
        <taxon>Asterales</taxon>
        <taxon>Asteraceae</taxon>
        <taxon>Asteroideae</taxon>
        <taxon>Heliantheae alliance</taxon>
        <taxon>Heliantheae</taxon>
        <taxon>Helianthus</taxon>
    </lineage>
</organism>
<dbReference type="Proteomes" id="UP000215914">
    <property type="component" value="Chromosome 14"/>
</dbReference>
<protein>
    <submittedName>
        <fullName evidence="3">Uncharacterized protein</fullName>
    </submittedName>
</protein>
<dbReference type="InParanoid" id="A0A251SHU9"/>
<gene>
    <name evidence="3" type="ORF">HannXRQ_Chr14g0441941</name>
</gene>
<proteinExistence type="predicted"/>
<accession>A0A251SHU9</accession>
<feature type="transmembrane region" description="Helical" evidence="1">
    <location>
        <begin position="6"/>
        <end position="25"/>
    </location>
</feature>
<sequence length="56" mass="6763">MFCPPSKWYLMLVALISMKTLFLNSPSQWFKRNIRCMSMVASRVNCRLRRQKLQPR</sequence>
<keyword evidence="1" id="KW-0812">Transmembrane</keyword>
<evidence type="ECO:0000313" key="3">
    <source>
        <dbReference type="EMBL" id="OTF98102.1"/>
    </source>
</evidence>
<evidence type="ECO:0000256" key="2">
    <source>
        <dbReference type="SAM" id="SignalP"/>
    </source>
</evidence>
<keyword evidence="1" id="KW-0472">Membrane</keyword>
<name>A0A251SHU9_HELAN</name>
<dbReference type="AlphaFoldDB" id="A0A251SHU9"/>